<dbReference type="AlphaFoldDB" id="A0A507D7X8"/>
<evidence type="ECO:0000313" key="6">
    <source>
        <dbReference type="Proteomes" id="UP000320333"/>
    </source>
</evidence>
<dbReference type="Pfam" id="PF17862">
    <property type="entry name" value="AAA_lid_3"/>
    <property type="match status" value="2"/>
</dbReference>
<keyword evidence="2" id="KW-0067">ATP-binding</keyword>
<dbReference type="STRING" id="246404.A0A507D7X8"/>
<dbReference type="GO" id="GO:0016887">
    <property type="term" value="F:ATP hydrolysis activity"/>
    <property type="evidence" value="ECO:0007669"/>
    <property type="project" value="InterPro"/>
</dbReference>
<dbReference type="EMBL" id="QEAP01001313">
    <property type="protein sequence ID" value="TPX47378.1"/>
    <property type="molecule type" value="Genomic_DNA"/>
</dbReference>
<dbReference type="Gene3D" id="3.40.50.300">
    <property type="entry name" value="P-loop containing nucleotide triphosphate hydrolases"/>
    <property type="match status" value="2"/>
</dbReference>
<dbReference type="SMART" id="SM00382">
    <property type="entry name" value="AAA"/>
    <property type="match status" value="2"/>
</dbReference>
<proteinExistence type="predicted"/>
<keyword evidence="1" id="KW-0547">Nucleotide-binding</keyword>
<evidence type="ECO:0000313" key="5">
    <source>
        <dbReference type="EMBL" id="TPX47378.1"/>
    </source>
</evidence>
<dbReference type="PANTHER" id="PTHR23077">
    <property type="entry name" value="AAA-FAMILY ATPASE"/>
    <property type="match status" value="1"/>
</dbReference>
<organism evidence="5 6">
    <name type="scientific">Chytriomyces confervae</name>
    <dbReference type="NCBI Taxonomy" id="246404"/>
    <lineage>
        <taxon>Eukaryota</taxon>
        <taxon>Fungi</taxon>
        <taxon>Fungi incertae sedis</taxon>
        <taxon>Chytridiomycota</taxon>
        <taxon>Chytridiomycota incertae sedis</taxon>
        <taxon>Chytridiomycetes</taxon>
        <taxon>Chytridiales</taxon>
        <taxon>Chytriomycetaceae</taxon>
        <taxon>Chytriomyces</taxon>
    </lineage>
</organism>
<dbReference type="Pfam" id="PF00004">
    <property type="entry name" value="AAA"/>
    <property type="match status" value="2"/>
</dbReference>
<dbReference type="InterPro" id="IPR003593">
    <property type="entry name" value="AAA+_ATPase"/>
</dbReference>
<dbReference type="InterPro" id="IPR003959">
    <property type="entry name" value="ATPase_AAA_core"/>
</dbReference>
<dbReference type="FunFam" id="3.40.50.300:FF:001721">
    <property type="entry name" value="AAA family ATPase, putative"/>
    <property type="match status" value="1"/>
</dbReference>
<dbReference type="InterPro" id="IPR027417">
    <property type="entry name" value="P-loop_NTPase"/>
</dbReference>
<evidence type="ECO:0000256" key="1">
    <source>
        <dbReference type="ARBA" id="ARBA00022741"/>
    </source>
</evidence>
<dbReference type="PANTHER" id="PTHR23077:SF27">
    <property type="entry name" value="ATPASE FAMILY GENE 2 PROTEIN HOMOLOG A"/>
    <property type="match status" value="1"/>
</dbReference>
<name>A0A507D7X8_9FUNG</name>
<gene>
    <name evidence="5" type="ORF">CcCBS67573_g10257</name>
</gene>
<dbReference type="GO" id="GO:0005524">
    <property type="term" value="F:ATP binding"/>
    <property type="evidence" value="ECO:0007669"/>
    <property type="project" value="UniProtKB-KW"/>
</dbReference>
<dbReference type="InterPro" id="IPR041569">
    <property type="entry name" value="AAA_lid_3"/>
</dbReference>
<dbReference type="InterPro" id="IPR003960">
    <property type="entry name" value="ATPase_AAA_CS"/>
</dbReference>
<feature type="domain" description="AAA+ ATPase" evidence="4">
    <location>
        <begin position="506"/>
        <end position="642"/>
    </location>
</feature>
<dbReference type="OrthoDB" id="27435at2759"/>
<dbReference type="GO" id="GO:0005737">
    <property type="term" value="C:cytoplasm"/>
    <property type="evidence" value="ECO:0007669"/>
    <property type="project" value="TreeGrafter"/>
</dbReference>
<evidence type="ECO:0000256" key="3">
    <source>
        <dbReference type="SAM" id="MobiDB-lite"/>
    </source>
</evidence>
<comment type="caution">
    <text evidence="5">The sequence shown here is derived from an EMBL/GenBank/DDBJ whole genome shotgun (WGS) entry which is preliminary data.</text>
</comment>
<feature type="compositionally biased region" description="Low complexity" evidence="3">
    <location>
        <begin position="15"/>
        <end position="26"/>
    </location>
</feature>
<dbReference type="InterPro" id="IPR050168">
    <property type="entry name" value="AAA_ATPase_domain"/>
</dbReference>
<dbReference type="Gene3D" id="1.10.8.60">
    <property type="match status" value="2"/>
</dbReference>
<keyword evidence="6" id="KW-1185">Reference proteome</keyword>
<accession>A0A507D7X8</accession>
<evidence type="ECO:0000256" key="2">
    <source>
        <dbReference type="ARBA" id="ARBA00022840"/>
    </source>
</evidence>
<protein>
    <recommendedName>
        <fullName evidence="4">AAA+ ATPase domain-containing protein</fullName>
    </recommendedName>
</protein>
<evidence type="ECO:0000259" key="4">
    <source>
        <dbReference type="SMART" id="SM00382"/>
    </source>
</evidence>
<reference evidence="5 6" key="1">
    <citation type="journal article" date="2019" name="Sci. Rep.">
        <title>Comparative genomics of chytrid fungi reveal insights into the obligate biotrophic and pathogenic lifestyle of Synchytrium endobioticum.</title>
        <authorList>
            <person name="van de Vossenberg B.T.L.H."/>
            <person name="Warris S."/>
            <person name="Nguyen H.D.T."/>
            <person name="van Gent-Pelzer M.P.E."/>
            <person name="Joly D.L."/>
            <person name="van de Geest H.C."/>
            <person name="Bonants P.J.M."/>
            <person name="Smith D.S."/>
            <person name="Levesque C.A."/>
            <person name="van der Lee T.A.J."/>
        </authorList>
    </citation>
    <scope>NUCLEOTIDE SEQUENCE [LARGE SCALE GENOMIC DNA]</scope>
    <source>
        <strain evidence="5 6">CBS 675.73</strain>
    </source>
</reference>
<dbReference type="PROSITE" id="PS00674">
    <property type="entry name" value="AAA"/>
    <property type="match status" value="2"/>
</dbReference>
<sequence>MSTTPKKAPKKAKTSAKTTPNAKPSPARAPPPPIREAPTHFRVSGPAVLWASMAVGSAGEFAAFQLQKRYDNLSLHCTTEIHLDPVLCVNLGVRSTSKVSIEKWKSPILPALNVTLRATSESKDSLWIDEGCQLMAREVLRDVKYITANQLVEYIYQGINRQFRVEGVSSKTAATASETCVYEFAFKSTVTVFPFSEGTTQKWGSKTNISYESVGGLATQIATIRKLVEVPLKDPQRFIKHGIKPPRGVLLYGPPGTGKTLIARAIASETGAHVIVINGPEIISKFYGETEERLRAIFREAEENAPAIIFIDEIDSLCPKRDDSATDLEKRVVTTLLTLMDGSDLSGKQLANGVIVMAATNRPNHLDDALRRPGRFDREVEIGIPNASDRQQILHTLLRNTPHSLSPENVAEISGAAHGFVGADLAAICKEAGMRTIRRVVQTNGSENVSINLEDMKNALAVVLLEVPNVRWTDIGGQEDIKQRIKEAVEWPLKHPEAFSRFKIRPPKGILMYGPPGCSKTLMAKALATEAGLNFLAVKGPELFSKWVGESEKAVRDIFKKARAASPSVIFFDEIDAIAVRRGNDNGSVSDRVLSQLLNEMDGIEPLVNVTVIAATNRPDILDSALLRPGRMDRILYVSPPDYESRLQIFKIRIAKMTCANDVDCEALALKTEGYSGAETVSVCQEAAMCAMEENPDAEAVCNRHFLEAISKVTPRITSEMIAFYDKFREESGLRSI</sequence>
<dbReference type="CDD" id="cd19503">
    <property type="entry name" value="RecA-like_CDC48_NLV2_r1-like"/>
    <property type="match status" value="1"/>
</dbReference>
<dbReference type="FunFam" id="1.10.8.60:FF:000178">
    <property type="entry name" value="CDC48/VCP homolog, AAA superfamily"/>
    <property type="match status" value="1"/>
</dbReference>
<dbReference type="Proteomes" id="UP000320333">
    <property type="component" value="Unassembled WGS sequence"/>
</dbReference>
<feature type="region of interest" description="Disordered" evidence="3">
    <location>
        <begin position="1"/>
        <end position="38"/>
    </location>
</feature>
<dbReference type="FunFam" id="3.40.50.300:FF:000012">
    <property type="entry name" value="Transitional endoplasmic reticulum ATPase"/>
    <property type="match status" value="1"/>
</dbReference>
<feature type="domain" description="AAA+ ATPase" evidence="4">
    <location>
        <begin position="245"/>
        <end position="386"/>
    </location>
</feature>
<dbReference type="SUPFAM" id="SSF52540">
    <property type="entry name" value="P-loop containing nucleoside triphosphate hydrolases"/>
    <property type="match status" value="2"/>
</dbReference>
<dbReference type="CDD" id="cd19511">
    <property type="entry name" value="RecA-like_CDC48_r2-like"/>
    <property type="match status" value="1"/>
</dbReference>